<comment type="caution">
    <text evidence="2">The sequence shown here is derived from an EMBL/GenBank/DDBJ whole genome shotgun (WGS) entry which is preliminary data.</text>
</comment>
<sequence length="450" mass="51876">MIKDQELVKKHEDLKYSLKTNSSIRTENQIHKIMSYMSSLSFFKNIIIPMGDDVMHKVCGVMDYECFDQDQFICNKGELGGKFYVILKGIVKVLVSSTINDISEYETCQLKEGVGFGEFSLLHNQPRIASIQCLTKTEVATLTKENYLNIIGKAESKRMEDQIRFLKSFSIFKKWSKGNIMKISYFFKEKTYTRKTVIFHEGDNANEIILIKTGELEISKSIQTPTKNRISLMRTFSRPQSANLALLGPGQMVGDEILNSDKHLYTCTVYSLSATILVMNKKDFIAHVTSEDIQDLLISENETKEKIRNFRMRSLIKIQNSYSPEVEGKFDKRFEKESMVKGKNVVNTQTCNSIFIKKDSRFKRVGKVDVKQIASKARINLFTSVSNSFLHINLRKHISPLCSRISEKTLEQSFSSPLKIEQKRILSREGLFKLRKRSPECEWIKKSVKH</sequence>
<keyword evidence="3" id="KW-1185">Reference proteome</keyword>
<gene>
    <name evidence="2" type="ORF">SteCoe_34895</name>
</gene>
<feature type="domain" description="Cyclic nucleotide-binding" evidence="1">
    <location>
        <begin position="171"/>
        <end position="284"/>
    </location>
</feature>
<name>A0A1R2ATL3_9CILI</name>
<proteinExistence type="predicted"/>
<dbReference type="EMBL" id="MPUH01001427">
    <property type="protein sequence ID" value="OMJ67846.1"/>
    <property type="molecule type" value="Genomic_DNA"/>
</dbReference>
<dbReference type="PROSITE" id="PS50042">
    <property type="entry name" value="CNMP_BINDING_3"/>
    <property type="match status" value="2"/>
</dbReference>
<dbReference type="AlphaFoldDB" id="A0A1R2ATL3"/>
<dbReference type="SUPFAM" id="SSF51206">
    <property type="entry name" value="cAMP-binding domain-like"/>
    <property type="match status" value="2"/>
</dbReference>
<dbReference type="SMART" id="SM00100">
    <property type="entry name" value="cNMP"/>
    <property type="match status" value="2"/>
</dbReference>
<dbReference type="InterPro" id="IPR018488">
    <property type="entry name" value="cNMP-bd_CS"/>
</dbReference>
<accession>A0A1R2ATL3</accession>
<evidence type="ECO:0000313" key="3">
    <source>
        <dbReference type="Proteomes" id="UP000187209"/>
    </source>
</evidence>
<dbReference type="Proteomes" id="UP000187209">
    <property type="component" value="Unassembled WGS sequence"/>
</dbReference>
<dbReference type="PANTHER" id="PTHR23011:SF28">
    <property type="entry name" value="CYCLIC NUCLEOTIDE-BINDING DOMAIN CONTAINING PROTEIN"/>
    <property type="match status" value="1"/>
</dbReference>
<evidence type="ECO:0000313" key="2">
    <source>
        <dbReference type="EMBL" id="OMJ67846.1"/>
    </source>
</evidence>
<feature type="domain" description="Cyclic nucleotide-binding" evidence="1">
    <location>
        <begin position="46"/>
        <end position="168"/>
    </location>
</feature>
<dbReference type="InterPro" id="IPR000595">
    <property type="entry name" value="cNMP-bd_dom"/>
</dbReference>
<dbReference type="Pfam" id="PF00027">
    <property type="entry name" value="cNMP_binding"/>
    <property type="match status" value="2"/>
</dbReference>
<evidence type="ECO:0000259" key="1">
    <source>
        <dbReference type="PROSITE" id="PS50042"/>
    </source>
</evidence>
<dbReference type="InterPro" id="IPR018490">
    <property type="entry name" value="cNMP-bd_dom_sf"/>
</dbReference>
<dbReference type="Gene3D" id="2.60.120.10">
    <property type="entry name" value="Jelly Rolls"/>
    <property type="match status" value="2"/>
</dbReference>
<dbReference type="PANTHER" id="PTHR23011">
    <property type="entry name" value="CYCLIC NUCLEOTIDE-BINDING DOMAIN CONTAINING PROTEIN"/>
    <property type="match status" value="1"/>
</dbReference>
<dbReference type="CDD" id="cd00038">
    <property type="entry name" value="CAP_ED"/>
    <property type="match status" value="2"/>
</dbReference>
<reference evidence="2 3" key="1">
    <citation type="submission" date="2016-11" db="EMBL/GenBank/DDBJ databases">
        <title>The macronuclear genome of Stentor coeruleus: a giant cell with tiny introns.</title>
        <authorList>
            <person name="Slabodnick M."/>
            <person name="Ruby J.G."/>
            <person name="Reiff S.B."/>
            <person name="Swart E.C."/>
            <person name="Gosai S."/>
            <person name="Prabakaran S."/>
            <person name="Witkowska E."/>
            <person name="Larue G.E."/>
            <person name="Fisher S."/>
            <person name="Freeman R.M."/>
            <person name="Gunawardena J."/>
            <person name="Chu W."/>
            <person name="Stover N.A."/>
            <person name="Gregory B.D."/>
            <person name="Nowacki M."/>
            <person name="Derisi J."/>
            <person name="Roy S.W."/>
            <person name="Marshall W.F."/>
            <person name="Sood P."/>
        </authorList>
    </citation>
    <scope>NUCLEOTIDE SEQUENCE [LARGE SCALE GENOMIC DNA]</scope>
    <source>
        <strain evidence="2">WM001</strain>
    </source>
</reference>
<organism evidence="2 3">
    <name type="scientific">Stentor coeruleus</name>
    <dbReference type="NCBI Taxonomy" id="5963"/>
    <lineage>
        <taxon>Eukaryota</taxon>
        <taxon>Sar</taxon>
        <taxon>Alveolata</taxon>
        <taxon>Ciliophora</taxon>
        <taxon>Postciliodesmatophora</taxon>
        <taxon>Heterotrichea</taxon>
        <taxon>Heterotrichida</taxon>
        <taxon>Stentoridae</taxon>
        <taxon>Stentor</taxon>
    </lineage>
</organism>
<protein>
    <recommendedName>
        <fullName evidence="1">Cyclic nucleotide-binding domain-containing protein</fullName>
    </recommendedName>
</protein>
<dbReference type="OrthoDB" id="2021138at2759"/>
<dbReference type="InterPro" id="IPR014710">
    <property type="entry name" value="RmlC-like_jellyroll"/>
</dbReference>
<dbReference type="PROSITE" id="PS00888">
    <property type="entry name" value="CNMP_BINDING_1"/>
    <property type="match status" value="1"/>
</dbReference>